<dbReference type="Gene3D" id="3.40.50.10330">
    <property type="entry name" value="Probable inorganic polyphosphate/atp-NAD kinase, domain 1"/>
    <property type="match status" value="1"/>
</dbReference>
<gene>
    <name evidence="6" type="primary">nadK</name>
    <name evidence="7" type="ORF">WJU16_11510</name>
</gene>
<keyword evidence="4 6" id="KW-0520">NAD</keyword>
<evidence type="ECO:0000313" key="7">
    <source>
        <dbReference type="EMBL" id="WZN43652.1"/>
    </source>
</evidence>
<dbReference type="Pfam" id="PF20143">
    <property type="entry name" value="NAD_kinase_C"/>
    <property type="match status" value="1"/>
</dbReference>
<evidence type="ECO:0000256" key="3">
    <source>
        <dbReference type="ARBA" id="ARBA00022857"/>
    </source>
</evidence>
<comment type="function">
    <text evidence="6">Involved in the regulation of the intracellular balance of NAD and NADP, and is a key enzyme in the biosynthesis of NADP. Catalyzes specifically the phosphorylation on 2'-hydroxyl of the adenosine moiety of NAD to yield NADP.</text>
</comment>
<feature type="binding site" evidence="6">
    <location>
        <begin position="74"/>
        <end position="75"/>
    </location>
    <ligand>
        <name>NAD(+)</name>
        <dbReference type="ChEBI" id="CHEBI:57540"/>
    </ligand>
</feature>
<dbReference type="HAMAP" id="MF_00361">
    <property type="entry name" value="NAD_kinase"/>
    <property type="match status" value="1"/>
</dbReference>
<dbReference type="Pfam" id="PF01513">
    <property type="entry name" value="NAD_kinase"/>
    <property type="match status" value="1"/>
</dbReference>
<evidence type="ECO:0000256" key="4">
    <source>
        <dbReference type="ARBA" id="ARBA00023027"/>
    </source>
</evidence>
<comment type="similarity">
    <text evidence="6">Belongs to the NAD kinase family.</text>
</comment>
<keyword evidence="1 6" id="KW-0808">Transferase</keyword>
<dbReference type="InterPro" id="IPR016064">
    <property type="entry name" value="NAD/diacylglycerol_kinase_sf"/>
</dbReference>
<keyword evidence="6" id="KW-0067">ATP-binding</keyword>
<organism evidence="7 8">
    <name type="scientific">Chitinophaga pollutisoli</name>
    <dbReference type="NCBI Taxonomy" id="3133966"/>
    <lineage>
        <taxon>Bacteria</taxon>
        <taxon>Pseudomonadati</taxon>
        <taxon>Bacteroidota</taxon>
        <taxon>Chitinophagia</taxon>
        <taxon>Chitinophagales</taxon>
        <taxon>Chitinophagaceae</taxon>
        <taxon>Chitinophaga</taxon>
    </lineage>
</organism>
<dbReference type="Gene3D" id="2.60.200.30">
    <property type="entry name" value="Probable inorganic polyphosphate/atp-NAD kinase, domain 2"/>
    <property type="match status" value="1"/>
</dbReference>
<dbReference type="InterPro" id="IPR002504">
    <property type="entry name" value="NADK"/>
</dbReference>
<keyword evidence="6" id="KW-0547">Nucleotide-binding</keyword>
<feature type="binding site" evidence="6">
    <location>
        <begin position="147"/>
        <end position="148"/>
    </location>
    <ligand>
        <name>NAD(+)</name>
        <dbReference type="ChEBI" id="CHEBI:57540"/>
    </ligand>
</feature>
<dbReference type="EC" id="2.7.1.23" evidence="6"/>
<name>A0ABZ2YVJ2_9BACT</name>
<keyword evidence="3 6" id="KW-0521">NADP</keyword>
<dbReference type="RefSeq" id="WP_341838456.1">
    <property type="nucleotide sequence ID" value="NZ_CP149822.1"/>
</dbReference>
<dbReference type="PANTHER" id="PTHR20275:SF6">
    <property type="entry name" value="NAD KINASE 2, CHLOROPLASTIC"/>
    <property type="match status" value="1"/>
</dbReference>
<reference evidence="8" key="1">
    <citation type="submission" date="2024-03" db="EMBL/GenBank/DDBJ databases">
        <title>Chitinophaga horti sp. nov., isolated from garden soil.</title>
        <authorList>
            <person name="Lee D.S."/>
            <person name="Han D.M."/>
            <person name="Baek J.H."/>
            <person name="Choi D.G."/>
            <person name="Jeon J.H."/>
            <person name="Jeon C.O."/>
        </authorList>
    </citation>
    <scope>NUCLEOTIDE SEQUENCE [LARGE SCALE GENOMIC DNA]</scope>
    <source>
        <strain evidence="8">GPA1</strain>
    </source>
</reference>
<evidence type="ECO:0000313" key="8">
    <source>
        <dbReference type="Proteomes" id="UP001485459"/>
    </source>
</evidence>
<proteinExistence type="inferred from homology"/>
<keyword evidence="2 6" id="KW-0418">Kinase</keyword>
<dbReference type="NCBIfam" id="NF002521">
    <property type="entry name" value="PRK01911.1"/>
    <property type="match status" value="1"/>
</dbReference>
<dbReference type="SUPFAM" id="SSF111331">
    <property type="entry name" value="NAD kinase/diacylglycerol kinase-like"/>
    <property type="match status" value="1"/>
</dbReference>
<comment type="subcellular location">
    <subcellularLocation>
        <location evidence="6">Cytoplasm</location>
    </subcellularLocation>
</comment>
<protein>
    <recommendedName>
        <fullName evidence="6">NAD kinase</fullName>
        <ecNumber evidence="6">2.7.1.23</ecNumber>
    </recommendedName>
    <alternativeName>
        <fullName evidence="6">ATP-dependent NAD kinase</fullName>
    </alternativeName>
</protein>
<feature type="binding site" evidence="6">
    <location>
        <position position="212"/>
    </location>
    <ligand>
        <name>NAD(+)</name>
        <dbReference type="ChEBI" id="CHEBI:57540"/>
    </ligand>
</feature>
<evidence type="ECO:0000256" key="5">
    <source>
        <dbReference type="ARBA" id="ARBA00047925"/>
    </source>
</evidence>
<keyword evidence="8" id="KW-1185">Reference proteome</keyword>
<comment type="catalytic activity">
    <reaction evidence="5 6">
        <text>NAD(+) + ATP = ADP + NADP(+) + H(+)</text>
        <dbReference type="Rhea" id="RHEA:18629"/>
        <dbReference type="ChEBI" id="CHEBI:15378"/>
        <dbReference type="ChEBI" id="CHEBI:30616"/>
        <dbReference type="ChEBI" id="CHEBI:57540"/>
        <dbReference type="ChEBI" id="CHEBI:58349"/>
        <dbReference type="ChEBI" id="CHEBI:456216"/>
        <dbReference type="EC" id="2.7.1.23"/>
    </reaction>
</comment>
<accession>A0ABZ2YVJ2</accession>
<evidence type="ECO:0000256" key="6">
    <source>
        <dbReference type="HAMAP-Rule" id="MF_00361"/>
    </source>
</evidence>
<dbReference type="InterPro" id="IPR017438">
    <property type="entry name" value="ATP-NAD_kinase_N"/>
</dbReference>
<dbReference type="PANTHER" id="PTHR20275">
    <property type="entry name" value="NAD KINASE"/>
    <property type="match status" value="1"/>
</dbReference>
<dbReference type="InterPro" id="IPR017437">
    <property type="entry name" value="ATP-NAD_kinase_PpnK-typ_C"/>
</dbReference>
<sequence>MHVALYSRGFVKEDLEDIQLLLNELARQEIVPVVYEPVYKELCAHIQFSPDTNTFSRAEDLDGRIEFLVSLGGDGTLLDTVSFIRDKNIPVMGVNFGRLGFLAGIGRNAVHEVVDSLVSRSYVVDKRTLLHLDASTPLFGDVPYALNEFTIHKKDTSAMVKIHTYLNGEFLNTYWADGLIVATPTGSTGYSLSCGGPIVFPEAASFVITPVAPHNLNVRPIVVPDDNVISFEVEGRSDQFICTLDSRMEVIDNRVQLAVKKEDFTIQLLRLNESNFLHTLRDKLLWGIDTRNARGK</sequence>
<feature type="binding site" evidence="6">
    <location>
        <begin position="188"/>
        <end position="193"/>
    </location>
    <ligand>
        <name>NAD(+)</name>
        <dbReference type="ChEBI" id="CHEBI:57540"/>
    </ligand>
</feature>
<dbReference type="Proteomes" id="UP001485459">
    <property type="component" value="Chromosome"/>
</dbReference>
<keyword evidence="6" id="KW-0963">Cytoplasm</keyword>
<feature type="active site" description="Proton acceptor" evidence="6">
    <location>
        <position position="74"/>
    </location>
</feature>
<feature type="binding site" evidence="6">
    <location>
        <position position="177"/>
    </location>
    <ligand>
        <name>NAD(+)</name>
        <dbReference type="ChEBI" id="CHEBI:57540"/>
    </ligand>
</feature>
<dbReference type="EMBL" id="CP149822">
    <property type="protein sequence ID" value="WZN43652.1"/>
    <property type="molecule type" value="Genomic_DNA"/>
</dbReference>
<dbReference type="GO" id="GO:0003951">
    <property type="term" value="F:NAD+ kinase activity"/>
    <property type="evidence" value="ECO:0007669"/>
    <property type="project" value="UniProtKB-EC"/>
</dbReference>
<comment type="cofactor">
    <cofactor evidence="6">
        <name>a divalent metal cation</name>
        <dbReference type="ChEBI" id="CHEBI:60240"/>
    </cofactor>
</comment>
<evidence type="ECO:0000256" key="2">
    <source>
        <dbReference type="ARBA" id="ARBA00022777"/>
    </source>
</evidence>
<comment type="caution">
    <text evidence="6">Lacks conserved residue(s) required for the propagation of feature annotation.</text>
</comment>
<evidence type="ECO:0000256" key="1">
    <source>
        <dbReference type="ARBA" id="ARBA00022679"/>
    </source>
</evidence>